<organism evidence="7">
    <name type="scientific">marine metagenome</name>
    <dbReference type="NCBI Taxonomy" id="408172"/>
    <lineage>
        <taxon>unclassified sequences</taxon>
        <taxon>metagenomes</taxon>
        <taxon>ecological metagenomes</taxon>
    </lineage>
</organism>
<dbReference type="Gene3D" id="3.30.700.10">
    <property type="entry name" value="Glycoprotein, Type 4 Pilin"/>
    <property type="match status" value="1"/>
</dbReference>
<dbReference type="InterPro" id="IPR045584">
    <property type="entry name" value="Pilin-like"/>
</dbReference>
<proteinExistence type="predicted"/>
<dbReference type="InterPro" id="IPR002416">
    <property type="entry name" value="T2SS_protein-GspH"/>
</dbReference>
<evidence type="ECO:0000256" key="6">
    <source>
        <dbReference type="SAM" id="Phobius"/>
    </source>
</evidence>
<dbReference type="InterPro" id="IPR012902">
    <property type="entry name" value="N_methyl_site"/>
</dbReference>
<dbReference type="PRINTS" id="PR00885">
    <property type="entry name" value="BCTERIALGSPH"/>
</dbReference>
<accession>A0A382IBD3</accession>
<feature type="transmembrane region" description="Helical" evidence="6">
    <location>
        <begin position="15"/>
        <end position="35"/>
    </location>
</feature>
<evidence type="ECO:0000256" key="3">
    <source>
        <dbReference type="ARBA" id="ARBA00022692"/>
    </source>
</evidence>
<dbReference type="PANTHER" id="PTHR30093">
    <property type="entry name" value="GENERAL SECRETION PATHWAY PROTEIN G"/>
    <property type="match status" value="1"/>
</dbReference>
<dbReference type="Pfam" id="PF07963">
    <property type="entry name" value="N_methyl"/>
    <property type="match status" value="1"/>
</dbReference>
<evidence type="ECO:0000256" key="1">
    <source>
        <dbReference type="ARBA" id="ARBA00004167"/>
    </source>
</evidence>
<dbReference type="SUPFAM" id="SSF54523">
    <property type="entry name" value="Pili subunits"/>
    <property type="match status" value="1"/>
</dbReference>
<reference evidence="7" key="1">
    <citation type="submission" date="2018-05" db="EMBL/GenBank/DDBJ databases">
        <authorList>
            <person name="Lanie J.A."/>
            <person name="Ng W.-L."/>
            <person name="Kazmierczak K.M."/>
            <person name="Andrzejewski T.M."/>
            <person name="Davidsen T.M."/>
            <person name="Wayne K.J."/>
            <person name="Tettelin H."/>
            <person name="Glass J.I."/>
            <person name="Rusch D."/>
            <person name="Podicherti R."/>
            <person name="Tsui H.-C.T."/>
            <person name="Winkler M.E."/>
        </authorList>
    </citation>
    <scope>NUCLEOTIDE SEQUENCE</scope>
</reference>
<dbReference type="AlphaFoldDB" id="A0A382IBD3"/>
<keyword evidence="4 6" id="KW-1133">Transmembrane helix</keyword>
<evidence type="ECO:0000256" key="5">
    <source>
        <dbReference type="ARBA" id="ARBA00023136"/>
    </source>
</evidence>
<gene>
    <name evidence="7" type="ORF">METZ01_LOCUS249712</name>
</gene>
<evidence type="ECO:0000256" key="4">
    <source>
        <dbReference type="ARBA" id="ARBA00022989"/>
    </source>
</evidence>
<dbReference type="NCBIfam" id="TIGR02532">
    <property type="entry name" value="IV_pilin_GFxxxE"/>
    <property type="match status" value="1"/>
</dbReference>
<dbReference type="GO" id="GO:0015627">
    <property type="term" value="C:type II protein secretion system complex"/>
    <property type="evidence" value="ECO:0007669"/>
    <property type="project" value="InterPro"/>
</dbReference>
<keyword evidence="3 6" id="KW-0812">Transmembrane</keyword>
<dbReference type="EMBL" id="UINC01066299">
    <property type="protein sequence ID" value="SVB96858.1"/>
    <property type="molecule type" value="Genomic_DNA"/>
</dbReference>
<dbReference type="GO" id="GO:0016020">
    <property type="term" value="C:membrane"/>
    <property type="evidence" value="ECO:0007669"/>
    <property type="project" value="UniProtKB-SubCell"/>
</dbReference>
<keyword evidence="5 6" id="KW-0472">Membrane</keyword>
<protein>
    <submittedName>
        <fullName evidence="7">Uncharacterized protein</fullName>
    </submittedName>
</protein>
<sequence>MLPKLSCTKDQETGFTLIELLIVIAIIGILAAIAIPQFNQYKERAYDASSKSSLHNLYLVCKTFWVDHGSERSCSSETVSAQEKLQGWEYCGGGRCTSEGVETDGGGTETTWTATAKHNSSTTTFTMNASGNITP</sequence>
<evidence type="ECO:0000313" key="7">
    <source>
        <dbReference type="EMBL" id="SVB96858.1"/>
    </source>
</evidence>
<keyword evidence="2" id="KW-0488">Methylation</keyword>
<dbReference type="PROSITE" id="PS00409">
    <property type="entry name" value="PROKAR_NTER_METHYL"/>
    <property type="match status" value="1"/>
</dbReference>
<evidence type="ECO:0000256" key="2">
    <source>
        <dbReference type="ARBA" id="ARBA00022481"/>
    </source>
</evidence>
<dbReference type="PANTHER" id="PTHR30093:SF44">
    <property type="entry name" value="TYPE II SECRETION SYSTEM CORE PROTEIN G"/>
    <property type="match status" value="1"/>
</dbReference>
<name>A0A382IBD3_9ZZZZ</name>
<dbReference type="GO" id="GO:0015628">
    <property type="term" value="P:protein secretion by the type II secretion system"/>
    <property type="evidence" value="ECO:0007669"/>
    <property type="project" value="InterPro"/>
</dbReference>
<comment type="subcellular location">
    <subcellularLocation>
        <location evidence="1">Membrane</location>
        <topology evidence="1">Single-pass membrane protein</topology>
    </subcellularLocation>
</comment>